<dbReference type="OrthoDB" id="32195at2"/>
<dbReference type="EMBL" id="MAYS01000057">
    <property type="protein sequence ID" value="OFC63620.1"/>
    <property type="molecule type" value="Genomic_DNA"/>
</dbReference>
<proteinExistence type="predicted"/>
<keyword evidence="2 6" id="KW-0808">Transferase</keyword>
<gene>
    <name evidence="6" type="ORF">ACZ87_00085</name>
    <name evidence="5" type="ORF">BBW68_00750</name>
</gene>
<keyword evidence="1 5" id="KW-0489">Methyltransferase</keyword>
<dbReference type="Proteomes" id="UP000244334">
    <property type="component" value="Unassembled WGS sequence"/>
</dbReference>
<evidence type="ECO:0000313" key="6">
    <source>
        <dbReference type="EMBL" id="RAP73101.1"/>
    </source>
</evidence>
<reference evidence="6 8" key="2">
    <citation type="submission" date="2018-04" db="EMBL/GenBank/DDBJ databases">
        <title>Genomes of the Obligate Erwinia dacicola and Facultative Enterobacter sp. OLF Endosymbionts of the Olive Fruit fly, Bactrocera oleae.</title>
        <authorList>
            <person name="Estes A.M."/>
            <person name="Hearn D.J."/>
            <person name="Agarwal S."/>
            <person name="Pierson E.A."/>
            <person name="Dunning-Hotopp J.C."/>
        </authorList>
    </citation>
    <scope>NUCLEOTIDE SEQUENCE [LARGE SCALE GENOMIC DNA]</scope>
    <source>
        <strain evidence="6 8">Oroville</strain>
    </source>
</reference>
<evidence type="ECO:0000313" key="7">
    <source>
        <dbReference type="Proteomes" id="UP000243534"/>
    </source>
</evidence>
<dbReference type="InterPro" id="IPR029063">
    <property type="entry name" value="SAM-dependent_MTases_sf"/>
</dbReference>
<evidence type="ECO:0000256" key="1">
    <source>
        <dbReference type="ARBA" id="ARBA00022603"/>
    </source>
</evidence>
<dbReference type="PRINTS" id="PR00507">
    <property type="entry name" value="N12N6MTFRASE"/>
</dbReference>
<dbReference type="RefSeq" id="WP_070133706.1">
    <property type="nucleotide sequence ID" value="NZ_LJAM02000004.1"/>
</dbReference>
<dbReference type="GO" id="GO:0003676">
    <property type="term" value="F:nucleic acid binding"/>
    <property type="evidence" value="ECO:0007669"/>
    <property type="project" value="InterPro"/>
</dbReference>
<evidence type="ECO:0000313" key="8">
    <source>
        <dbReference type="Proteomes" id="UP000244334"/>
    </source>
</evidence>
<sequence length="188" mass="20611">MQTGLKERIAQMQQKLSSRQPMGEIHADSQLFVTPEPVCDRLVTLADIRPGDRVLEPNAGTGAILRAVLAAQPAARCECVEVNYALVQHLLSAFPGVPVSCEDFLNFSPVKPFDRIIMNPPFRHAVDLKHILHARTMLAPGGNLVAICSNGPRQQKALCDLAVYHETLPRGTFAYTDVTTMIVLIDAE</sequence>
<dbReference type="InterPro" id="IPR007848">
    <property type="entry name" value="Small_mtfrase_dom"/>
</dbReference>
<comment type="caution">
    <text evidence="5">The sequence shown here is derived from an EMBL/GenBank/DDBJ whole genome shotgun (WGS) entry which is preliminary data.</text>
</comment>
<dbReference type="GO" id="GO:0008170">
    <property type="term" value="F:N-methyltransferase activity"/>
    <property type="evidence" value="ECO:0007669"/>
    <property type="project" value="UniProtKB-ARBA"/>
</dbReference>
<keyword evidence="8" id="KW-1185">Reference proteome</keyword>
<protein>
    <submittedName>
        <fullName evidence="6">Methyltransferase small domain protein</fullName>
    </submittedName>
    <submittedName>
        <fullName evidence="5">Ribosomal RNA adenine dimethylase</fullName>
    </submittedName>
</protein>
<evidence type="ECO:0000256" key="2">
    <source>
        <dbReference type="ARBA" id="ARBA00022679"/>
    </source>
</evidence>
<organism evidence="5 7">
    <name type="scientific">Candidatus Erwinia dacicola</name>
    <dbReference type="NCBI Taxonomy" id="252393"/>
    <lineage>
        <taxon>Bacteria</taxon>
        <taxon>Pseudomonadati</taxon>
        <taxon>Pseudomonadota</taxon>
        <taxon>Gammaproteobacteria</taxon>
        <taxon>Enterobacterales</taxon>
        <taxon>Erwiniaceae</taxon>
        <taxon>Erwinia</taxon>
    </lineage>
</organism>
<evidence type="ECO:0000313" key="5">
    <source>
        <dbReference type="EMBL" id="OFC63620.1"/>
    </source>
</evidence>
<accession>A0A1E7Z4B0</accession>
<dbReference type="PROSITE" id="PS00092">
    <property type="entry name" value="N6_MTASE"/>
    <property type="match status" value="1"/>
</dbReference>
<evidence type="ECO:0000259" key="4">
    <source>
        <dbReference type="Pfam" id="PF05175"/>
    </source>
</evidence>
<dbReference type="CDD" id="cd02440">
    <property type="entry name" value="AdoMet_MTases"/>
    <property type="match status" value="1"/>
</dbReference>
<dbReference type="Proteomes" id="UP000243534">
    <property type="component" value="Unassembled WGS sequence"/>
</dbReference>
<keyword evidence="3" id="KW-0949">S-adenosyl-L-methionine</keyword>
<dbReference type="EMBL" id="LJAM02000004">
    <property type="protein sequence ID" value="RAP73101.1"/>
    <property type="molecule type" value="Genomic_DNA"/>
</dbReference>
<reference evidence="5 7" key="1">
    <citation type="submission" date="2016-07" db="EMBL/GenBank/DDBJ databases">
        <authorList>
            <person name="Yuval B."/>
        </authorList>
    </citation>
    <scope>NUCLEOTIDE SEQUENCE [LARGE SCALE GENOMIC DNA]</scope>
    <source>
        <strain evidence="5 7">IL</strain>
    </source>
</reference>
<name>A0A1E7Z4B0_9GAMM</name>
<feature type="domain" description="Methyltransferase small" evidence="4">
    <location>
        <begin position="50"/>
        <end position="158"/>
    </location>
</feature>
<dbReference type="Pfam" id="PF05175">
    <property type="entry name" value="MTS"/>
    <property type="match status" value="1"/>
</dbReference>
<dbReference type="GO" id="GO:0032259">
    <property type="term" value="P:methylation"/>
    <property type="evidence" value="ECO:0007669"/>
    <property type="project" value="UniProtKB-KW"/>
</dbReference>
<dbReference type="AlphaFoldDB" id="A0A1E7Z4B0"/>
<dbReference type="SUPFAM" id="SSF53335">
    <property type="entry name" value="S-adenosyl-L-methionine-dependent methyltransferases"/>
    <property type="match status" value="1"/>
</dbReference>
<dbReference type="InterPro" id="IPR002052">
    <property type="entry name" value="DNA_methylase_N6_adenine_CS"/>
</dbReference>
<dbReference type="GO" id="GO:0008757">
    <property type="term" value="F:S-adenosylmethionine-dependent methyltransferase activity"/>
    <property type="evidence" value="ECO:0007669"/>
    <property type="project" value="UniProtKB-ARBA"/>
</dbReference>
<dbReference type="Gene3D" id="3.40.50.150">
    <property type="entry name" value="Vaccinia Virus protein VP39"/>
    <property type="match status" value="1"/>
</dbReference>
<evidence type="ECO:0000256" key="3">
    <source>
        <dbReference type="ARBA" id="ARBA00022691"/>
    </source>
</evidence>